<dbReference type="PROSITE" id="PS50005">
    <property type="entry name" value="TPR"/>
    <property type="match status" value="4"/>
</dbReference>
<feature type="repeat" description="TPR" evidence="5">
    <location>
        <begin position="138"/>
        <end position="171"/>
    </location>
</feature>
<feature type="repeat" description="TPR" evidence="5">
    <location>
        <begin position="358"/>
        <end position="391"/>
    </location>
</feature>
<sequence length="735" mass="82740">MSGGNKAIELQLQMRQNAEDLHSFMKELESWETDMKRRDEELRTEGPQEVQRELPPVRNKDYKTKMREKKKKKKMETVGNGDTKAEESKQASKIKAYDYRSWDKFDVDKALAEMDKEESPAESNESDSEEAAVDQEKALAEKEKGNKFFKDGKYDEAIECYTRGMGEDPYSPVLPTNRATSFFRLKKYAVAESDCNLAIALDSNYFKAYARRGAARFALKKYESALEDYEMVLKLDPGNMEAQNEVKKINEALGHEAPTVQSEATQPQEALTVDPEQQRLMEEQQRRQEAVIQKDRGNAYFKEGKYEAAAECYSRGMEADSMNVLLPANRAMAFLKLERYKEAEEDCTKAIYLDSTYSKAFARRGTARVALGKLEEAKQDFQALLHLEPGNKQALNELQKLQIDASSSGLLQTEDSSQRRTVRPINKPTHLRSTKPLRRIDIEEISGKASVPEVESGGSKSLVEEVVKETEDGSSPLSTSPSAKMIKIEEISDAPSHASDQLPPSRQTGRPAQKNITHPPELLTNCSTTVTDPPPPPNTSFQLEADLRKIGKQPEVIYRYLRQIKPEAFSKIFQNSLEPDILNQILKTLHEFYMKNEAPAVTLGILSSLASTRRFDMAVMFMSSPEKKVLKDLFDFLHQAELEGSSVVELQKKYEVQTRRGREKCDGVLSFTDERFRDDGAWRWSDRNCVALCGTEVLFSRGNSPGVAAGGVAVSRAGVGTRWLTVGVAAVRVAH</sequence>
<dbReference type="InterPro" id="IPR051966">
    <property type="entry name" value="RPAP3"/>
</dbReference>
<dbReference type="AlphaFoldDB" id="A0A3B4UPH3"/>
<feature type="domain" description="RNA-polymerase II-associated protein 3-like C-terminal" evidence="7">
    <location>
        <begin position="536"/>
        <end position="627"/>
    </location>
</feature>
<dbReference type="Proteomes" id="UP000261420">
    <property type="component" value="Unplaced"/>
</dbReference>
<dbReference type="Pfam" id="PF13432">
    <property type="entry name" value="TPR_16"/>
    <property type="match status" value="1"/>
</dbReference>
<evidence type="ECO:0000313" key="9">
    <source>
        <dbReference type="Proteomes" id="UP000261420"/>
    </source>
</evidence>
<dbReference type="PANTHER" id="PTHR46423:SF1">
    <property type="entry name" value="RNA POLYMERASE II-ASSOCIATED PROTEIN 3"/>
    <property type="match status" value="1"/>
</dbReference>
<evidence type="ECO:0000256" key="1">
    <source>
        <dbReference type="ARBA" id="ARBA00022737"/>
    </source>
</evidence>
<feature type="compositionally biased region" description="Polar residues" evidence="6">
    <location>
        <begin position="498"/>
        <end position="516"/>
    </location>
</feature>
<dbReference type="PROSITE" id="PS50293">
    <property type="entry name" value="TPR_REGION"/>
    <property type="match status" value="1"/>
</dbReference>
<feature type="region of interest" description="Disordered" evidence="6">
    <location>
        <begin position="35"/>
        <end position="93"/>
    </location>
</feature>
<dbReference type="InterPro" id="IPR011990">
    <property type="entry name" value="TPR-like_helical_dom_sf"/>
</dbReference>
<organism evidence="8 9">
    <name type="scientific">Seriola dumerili</name>
    <name type="common">Greater amberjack</name>
    <name type="synonym">Caranx dumerili</name>
    <dbReference type="NCBI Taxonomy" id="41447"/>
    <lineage>
        <taxon>Eukaryota</taxon>
        <taxon>Metazoa</taxon>
        <taxon>Chordata</taxon>
        <taxon>Craniata</taxon>
        <taxon>Vertebrata</taxon>
        <taxon>Euteleostomi</taxon>
        <taxon>Actinopterygii</taxon>
        <taxon>Neopterygii</taxon>
        <taxon>Teleostei</taxon>
        <taxon>Neoteleostei</taxon>
        <taxon>Acanthomorphata</taxon>
        <taxon>Carangaria</taxon>
        <taxon>Carangiformes</taxon>
        <taxon>Carangidae</taxon>
        <taxon>Seriola</taxon>
    </lineage>
</organism>
<feature type="region of interest" description="Disordered" evidence="6">
    <location>
        <begin position="493"/>
        <end position="539"/>
    </location>
</feature>
<evidence type="ECO:0000256" key="2">
    <source>
        <dbReference type="ARBA" id="ARBA00022803"/>
    </source>
</evidence>
<reference evidence="8" key="1">
    <citation type="submission" date="2025-08" db="UniProtKB">
        <authorList>
            <consortium name="Ensembl"/>
        </authorList>
    </citation>
    <scope>IDENTIFICATION</scope>
</reference>
<keyword evidence="1" id="KW-0677">Repeat</keyword>
<feature type="region of interest" description="Disordered" evidence="6">
    <location>
        <begin position="409"/>
        <end position="439"/>
    </location>
</feature>
<feature type="compositionally biased region" description="Basic and acidic residues" evidence="6">
    <location>
        <begin position="83"/>
        <end position="93"/>
    </location>
</feature>
<dbReference type="Gene3D" id="1.25.40.10">
    <property type="entry name" value="Tetratricopeptide repeat domain"/>
    <property type="match status" value="2"/>
</dbReference>
<name>A0A3B4UPH3_SERDU</name>
<dbReference type="Ensembl" id="ENSSDUT00000019989.1">
    <property type="protein sequence ID" value="ENSSDUP00000019640.1"/>
    <property type="gene ID" value="ENSSDUG00000014316.1"/>
</dbReference>
<dbReference type="Pfam" id="PF13877">
    <property type="entry name" value="RPAP3_C"/>
    <property type="match status" value="1"/>
</dbReference>
<accession>A0A3B4UPH3</accession>
<evidence type="ECO:0000256" key="6">
    <source>
        <dbReference type="SAM" id="MobiDB-lite"/>
    </source>
</evidence>
<keyword evidence="2 5" id="KW-0802">TPR repeat</keyword>
<dbReference type="SUPFAM" id="SSF48452">
    <property type="entry name" value="TPR-like"/>
    <property type="match status" value="2"/>
</dbReference>
<evidence type="ECO:0000259" key="7">
    <source>
        <dbReference type="Pfam" id="PF13877"/>
    </source>
</evidence>
<dbReference type="InterPro" id="IPR019734">
    <property type="entry name" value="TPR_rpt"/>
</dbReference>
<protein>
    <recommendedName>
        <fullName evidence="4">RNA polymerase II-associated protein 3</fullName>
    </recommendedName>
</protein>
<comment type="similarity">
    <text evidence="3">Belongs to the RPAP3 family.</text>
</comment>
<feature type="repeat" description="TPR" evidence="5">
    <location>
        <begin position="290"/>
        <end position="323"/>
    </location>
</feature>
<keyword evidence="9" id="KW-1185">Reference proteome</keyword>
<evidence type="ECO:0000256" key="5">
    <source>
        <dbReference type="PROSITE-ProRule" id="PRU00339"/>
    </source>
</evidence>
<feature type="compositionally biased region" description="Acidic residues" evidence="6">
    <location>
        <begin position="124"/>
        <end position="133"/>
    </location>
</feature>
<dbReference type="PANTHER" id="PTHR46423">
    <property type="entry name" value="RNA POLYMERASE II-ASSOCIATED PROTEIN 3"/>
    <property type="match status" value="1"/>
</dbReference>
<dbReference type="SMART" id="SM00028">
    <property type="entry name" value="TPR"/>
    <property type="match status" value="6"/>
</dbReference>
<evidence type="ECO:0000256" key="3">
    <source>
        <dbReference type="ARBA" id="ARBA00038275"/>
    </source>
</evidence>
<evidence type="ECO:0000313" key="8">
    <source>
        <dbReference type="Ensembl" id="ENSSDUP00000019640.1"/>
    </source>
</evidence>
<dbReference type="STRING" id="41447.ENSSDUP00000019640"/>
<feature type="region of interest" description="Disordered" evidence="6">
    <location>
        <begin position="113"/>
        <end position="137"/>
    </location>
</feature>
<dbReference type="GO" id="GO:0101031">
    <property type="term" value="C:protein folding chaperone complex"/>
    <property type="evidence" value="ECO:0007669"/>
    <property type="project" value="TreeGrafter"/>
</dbReference>
<feature type="compositionally biased region" description="Basic and acidic residues" evidence="6">
    <location>
        <begin position="35"/>
        <end position="52"/>
    </location>
</feature>
<dbReference type="InterPro" id="IPR025986">
    <property type="entry name" value="RPAP3-like_C"/>
</dbReference>
<reference evidence="8" key="2">
    <citation type="submission" date="2025-09" db="UniProtKB">
        <authorList>
            <consortium name="Ensembl"/>
        </authorList>
    </citation>
    <scope>IDENTIFICATION</scope>
</reference>
<proteinExistence type="inferred from homology"/>
<dbReference type="Pfam" id="PF00515">
    <property type="entry name" value="TPR_1"/>
    <property type="match status" value="1"/>
</dbReference>
<feature type="repeat" description="TPR" evidence="5">
    <location>
        <begin position="206"/>
        <end position="239"/>
    </location>
</feature>
<evidence type="ECO:0000256" key="4">
    <source>
        <dbReference type="ARBA" id="ARBA00040133"/>
    </source>
</evidence>
<dbReference type="GeneTree" id="ENSGT00940000156749"/>